<protein>
    <submittedName>
        <fullName evidence="3">DUF4381 domain-containing protein</fullName>
    </submittedName>
</protein>
<dbReference type="HOGENOM" id="CLU_113195_0_2_6"/>
<keyword evidence="2" id="KW-1133">Transmembrane helix</keyword>
<dbReference type="InterPro" id="IPR025489">
    <property type="entry name" value="DUF4381"/>
</dbReference>
<name>N6W9Z1_9GAMM</name>
<dbReference type="Pfam" id="PF14316">
    <property type="entry name" value="DUF4381"/>
    <property type="match status" value="1"/>
</dbReference>
<dbReference type="STRING" id="626887.J057_01504"/>
<proteinExistence type="predicted"/>
<dbReference type="RefSeq" id="WP_004582847.1">
    <property type="nucleotide sequence ID" value="NZ_AP028878.1"/>
</dbReference>
<keyword evidence="2" id="KW-0812">Transmembrane</keyword>
<evidence type="ECO:0000256" key="2">
    <source>
        <dbReference type="SAM" id="Phobius"/>
    </source>
</evidence>
<dbReference type="eggNOG" id="ENOG50331W9">
    <property type="taxonomic scope" value="Bacteria"/>
</dbReference>
<dbReference type="PATRIC" id="fig|626887.3.peg.282"/>
<feature type="transmembrane region" description="Helical" evidence="2">
    <location>
        <begin position="38"/>
        <end position="57"/>
    </location>
</feature>
<keyword evidence="4" id="KW-1185">Reference proteome</keyword>
<evidence type="ECO:0000313" key="3">
    <source>
        <dbReference type="EMBL" id="ENO17074.1"/>
    </source>
</evidence>
<sequence>MTQGATPQGAPTQGDPLAQLRDIHMPDPGGFWPPAPGWWVLAVLILFLVAWLGWVLWRRYRRNRWIRDARRELDGLKASATADNTWYTELNALLKRCARERYPDQHPHTLTGQQWADFILRTRPTLDKQEVESMVNAAWSPKPQLPPETACRVADQWLGGQRC</sequence>
<feature type="region of interest" description="Disordered" evidence="1">
    <location>
        <begin position="1"/>
        <end position="20"/>
    </location>
</feature>
<evidence type="ECO:0000313" key="4">
    <source>
        <dbReference type="Proteomes" id="UP000013165"/>
    </source>
</evidence>
<evidence type="ECO:0000256" key="1">
    <source>
        <dbReference type="SAM" id="MobiDB-lite"/>
    </source>
</evidence>
<reference evidence="3 4" key="1">
    <citation type="journal article" date="2013" name="Genome Announc.">
        <title>Genome Sequence of the Polycyclic Aromatic Hydrocarbon-Degrading Bacterium Strain Marinobacter nanhaiticus D15-8WT.</title>
        <authorList>
            <person name="Cui Z."/>
            <person name="Gao W."/>
            <person name="Li Q."/>
            <person name="Xu G."/>
            <person name="Zheng L."/>
        </authorList>
    </citation>
    <scope>NUCLEOTIDE SEQUENCE [LARGE SCALE GENOMIC DNA]</scope>
    <source>
        <strain evidence="3 4">D15-8W</strain>
    </source>
</reference>
<dbReference type="Proteomes" id="UP000013165">
    <property type="component" value="Unassembled WGS sequence"/>
</dbReference>
<dbReference type="EMBL" id="APLQ01000007">
    <property type="protein sequence ID" value="ENO17074.1"/>
    <property type="molecule type" value="Genomic_DNA"/>
</dbReference>
<comment type="caution">
    <text evidence="3">The sequence shown here is derived from an EMBL/GenBank/DDBJ whole genome shotgun (WGS) entry which is preliminary data.</text>
</comment>
<keyword evidence="2" id="KW-0472">Membrane</keyword>
<feature type="compositionally biased region" description="Polar residues" evidence="1">
    <location>
        <begin position="1"/>
        <end position="11"/>
    </location>
</feature>
<dbReference type="OrthoDB" id="283083at2"/>
<gene>
    <name evidence="3" type="ORF">J057_01504</name>
</gene>
<dbReference type="AlphaFoldDB" id="N6W9Z1"/>
<accession>N6W9Z1</accession>
<organism evidence="3 4">
    <name type="scientific">Marinobacter nanhaiticus D15-8W</name>
    <dbReference type="NCBI Taxonomy" id="626887"/>
    <lineage>
        <taxon>Bacteria</taxon>
        <taxon>Pseudomonadati</taxon>
        <taxon>Pseudomonadota</taxon>
        <taxon>Gammaproteobacteria</taxon>
        <taxon>Pseudomonadales</taxon>
        <taxon>Marinobacteraceae</taxon>
        <taxon>Marinobacter</taxon>
    </lineage>
</organism>